<organism evidence="1 2">
    <name type="scientific">Eumeta variegata</name>
    <name type="common">Bagworm moth</name>
    <name type="synonym">Eumeta japonica</name>
    <dbReference type="NCBI Taxonomy" id="151549"/>
    <lineage>
        <taxon>Eukaryota</taxon>
        <taxon>Metazoa</taxon>
        <taxon>Ecdysozoa</taxon>
        <taxon>Arthropoda</taxon>
        <taxon>Hexapoda</taxon>
        <taxon>Insecta</taxon>
        <taxon>Pterygota</taxon>
        <taxon>Neoptera</taxon>
        <taxon>Endopterygota</taxon>
        <taxon>Lepidoptera</taxon>
        <taxon>Glossata</taxon>
        <taxon>Ditrysia</taxon>
        <taxon>Tineoidea</taxon>
        <taxon>Psychidae</taxon>
        <taxon>Oiketicinae</taxon>
        <taxon>Eumeta</taxon>
    </lineage>
</organism>
<evidence type="ECO:0000313" key="2">
    <source>
        <dbReference type="Proteomes" id="UP000299102"/>
    </source>
</evidence>
<protein>
    <submittedName>
        <fullName evidence="1">Uncharacterized protein</fullName>
    </submittedName>
</protein>
<dbReference type="EMBL" id="BGZK01000420">
    <property type="protein sequence ID" value="GBP42563.1"/>
    <property type="molecule type" value="Genomic_DNA"/>
</dbReference>
<comment type="caution">
    <text evidence="1">The sequence shown here is derived from an EMBL/GenBank/DDBJ whole genome shotgun (WGS) entry which is preliminary data.</text>
</comment>
<sequence>MIVATIRVLVVTAAQRHSQLQKCHQRISDLLGKDRISDGREKGERPSELSLTERYAKVEALHVAGDRGGCSASGRRRCISRLRGIFQALTAFTLPNKFGSGRRRLYRKGINIDTKRDRLAEGTAAAAQVTCALHLIAGNDFTQLI</sequence>
<gene>
    <name evidence="1" type="ORF">EVAR_82013_1</name>
</gene>
<keyword evidence="2" id="KW-1185">Reference proteome</keyword>
<name>A0A4C1VUZ6_EUMVA</name>
<proteinExistence type="predicted"/>
<reference evidence="1 2" key="1">
    <citation type="journal article" date="2019" name="Commun. Biol.">
        <title>The bagworm genome reveals a unique fibroin gene that provides high tensile strength.</title>
        <authorList>
            <person name="Kono N."/>
            <person name="Nakamura H."/>
            <person name="Ohtoshi R."/>
            <person name="Tomita M."/>
            <person name="Numata K."/>
            <person name="Arakawa K."/>
        </authorList>
    </citation>
    <scope>NUCLEOTIDE SEQUENCE [LARGE SCALE GENOMIC DNA]</scope>
</reference>
<accession>A0A4C1VUZ6</accession>
<dbReference type="Proteomes" id="UP000299102">
    <property type="component" value="Unassembled WGS sequence"/>
</dbReference>
<dbReference type="AlphaFoldDB" id="A0A4C1VUZ6"/>
<evidence type="ECO:0000313" key="1">
    <source>
        <dbReference type="EMBL" id="GBP42563.1"/>
    </source>
</evidence>